<comment type="caution">
    <text evidence="1">The sequence shown here is derived from an EMBL/GenBank/DDBJ whole genome shotgun (WGS) entry which is preliminary data.</text>
</comment>
<name>J8ZVQ6_EDHAE</name>
<protein>
    <submittedName>
        <fullName evidence="1">Uncharacterized protein</fullName>
    </submittedName>
</protein>
<accession>J8ZVQ6</accession>
<dbReference type="Proteomes" id="UP000003163">
    <property type="component" value="Unassembled WGS sequence"/>
</dbReference>
<reference evidence="2" key="2">
    <citation type="submission" date="2015-07" db="EMBL/GenBank/DDBJ databases">
        <title>Contrasting host-pathogen interactions and genome evolution in two generalist and specialist microsporidian pathogens of mosquitoes.</title>
        <authorList>
            <consortium name="The Broad Institute Genomics Platform"/>
            <consortium name="The Broad Institute Genome Sequencing Center for Infectious Disease"/>
            <person name="Cuomo C.A."/>
            <person name="Sanscrainte N.D."/>
            <person name="Goldberg J.M."/>
            <person name="Heiman D."/>
            <person name="Young S."/>
            <person name="Zeng Q."/>
            <person name="Becnel J.J."/>
            <person name="Birren B.W."/>
        </authorList>
    </citation>
    <scope>NUCLEOTIDE SEQUENCE [LARGE SCALE GENOMIC DNA]</scope>
    <source>
        <strain evidence="2">USNM 41457</strain>
    </source>
</reference>
<evidence type="ECO:0000313" key="1">
    <source>
        <dbReference type="EMBL" id="EJW03748.1"/>
    </source>
</evidence>
<sequence>MPKKNINVINISDDHLTFSKDRKKFIDKITIITSIICAINQYKTKSFRCEIHKKMCFAVFSNKKSIYAVIRQLLKSLYNQNTRKTKKGKIITQDDYFKRLILKYQAKFEINFNLPPIILFALY</sequence>
<reference evidence="1 2" key="1">
    <citation type="submission" date="2011-08" db="EMBL/GenBank/DDBJ databases">
        <authorList>
            <person name="Liu Z.J."/>
            <person name="Shi F.L."/>
            <person name="Lu J.Q."/>
            <person name="Li M."/>
            <person name="Wang Z.L."/>
        </authorList>
    </citation>
    <scope>NUCLEOTIDE SEQUENCE [LARGE SCALE GENOMIC DNA]</scope>
    <source>
        <strain evidence="1 2">USNM 41457</strain>
    </source>
</reference>
<dbReference type="InParanoid" id="J8ZVQ6"/>
<keyword evidence="2" id="KW-1185">Reference proteome</keyword>
<dbReference type="HOGENOM" id="CLU_2015225_0_0_1"/>
<evidence type="ECO:0000313" key="2">
    <source>
        <dbReference type="Proteomes" id="UP000003163"/>
    </source>
</evidence>
<dbReference type="VEuPathDB" id="MicrosporidiaDB:EDEG_01943"/>
<dbReference type="EMBL" id="AFBI03000031">
    <property type="protein sequence ID" value="EJW03748.1"/>
    <property type="molecule type" value="Genomic_DNA"/>
</dbReference>
<organism evidence="1 2">
    <name type="scientific">Edhazardia aedis (strain USNM 41457)</name>
    <name type="common">Microsporidian parasite</name>
    <dbReference type="NCBI Taxonomy" id="1003232"/>
    <lineage>
        <taxon>Eukaryota</taxon>
        <taxon>Fungi</taxon>
        <taxon>Fungi incertae sedis</taxon>
        <taxon>Microsporidia</taxon>
        <taxon>Edhazardia</taxon>
    </lineage>
</organism>
<dbReference type="AlphaFoldDB" id="J8ZVQ6"/>
<proteinExistence type="predicted"/>
<gene>
    <name evidence="1" type="ORF">EDEG_01943</name>
</gene>